<dbReference type="OMA" id="FAPQREC"/>
<evidence type="ECO:0000313" key="2">
    <source>
        <dbReference type="Proteomes" id="UP000007322"/>
    </source>
</evidence>
<keyword evidence="2" id="KW-1185">Reference proteome</keyword>
<name>G2QFT6_THET4</name>
<dbReference type="eggNOG" id="ENOG502T61Z">
    <property type="taxonomic scope" value="Eukaryota"/>
</dbReference>
<dbReference type="KEGG" id="mtm:MYCTH_2305804"/>
<sequence length="316" mass="35872">MSSDYVEVRVALQRRVRRRRPWLEAAQTPFRDDAPMVGPPKTTAADFEMPRLRRCPFDLDSMVWEARMGGGLDGYVWKVRFGTQGPFVLKVFWDAQPVDFPTYYAPQRECQNAALLQMMQTAVEQAAAASRPILVNPKPTTWDDAIANLAAFSDEARLKQPSPADQGSGPPQEGFCQISTMPRVKKCYGWLTIPGTIFRELHWTLRPPPVQVDRIKRYLTPDQEYIAIVYEYVEEGENDPETMQKAMDFFWLAGFSCAFSPLLRNWKSGVLVDLSDIVPPRGYGWQEKLYKDGPESAHVLLKQPLPAGPVRARACT</sequence>
<accession>G2QFT6</accession>
<dbReference type="AlphaFoldDB" id="G2QFT6"/>
<dbReference type="OrthoDB" id="4633509at2759"/>
<organism evidence="1 2">
    <name type="scientific">Thermothelomyces thermophilus (strain ATCC 42464 / BCRC 31852 / DSM 1799)</name>
    <name type="common">Sporotrichum thermophile</name>
    <dbReference type="NCBI Taxonomy" id="573729"/>
    <lineage>
        <taxon>Eukaryota</taxon>
        <taxon>Fungi</taxon>
        <taxon>Dikarya</taxon>
        <taxon>Ascomycota</taxon>
        <taxon>Pezizomycotina</taxon>
        <taxon>Sordariomycetes</taxon>
        <taxon>Sordariomycetidae</taxon>
        <taxon>Sordariales</taxon>
        <taxon>Chaetomiaceae</taxon>
        <taxon>Thermothelomyces</taxon>
    </lineage>
</organism>
<dbReference type="GeneID" id="11509895"/>
<dbReference type="RefSeq" id="XP_003663699.1">
    <property type="nucleotide sequence ID" value="XM_003663651.1"/>
</dbReference>
<proteinExistence type="predicted"/>
<reference evidence="1 2" key="1">
    <citation type="journal article" date="2011" name="Nat. Biotechnol.">
        <title>Comparative genomic analysis of the thermophilic biomass-degrading fungi Myceliophthora thermophila and Thielavia terrestris.</title>
        <authorList>
            <person name="Berka R.M."/>
            <person name="Grigoriev I.V."/>
            <person name="Otillar R."/>
            <person name="Salamov A."/>
            <person name="Grimwood J."/>
            <person name="Reid I."/>
            <person name="Ishmael N."/>
            <person name="John T."/>
            <person name="Darmond C."/>
            <person name="Moisan M.-C."/>
            <person name="Henrissat B."/>
            <person name="Coutinho P.M."/>
            <person name="Lombard V."/>
            <person name="Natvig D.O."/>
            <person name="Lindquist E."/>
            <person name="Schmutz J."/>
            <person name="Lucas S."/>
            <person name="Harris P."/>
            <person name="Powlowski J."/>
            <person name="Bellemare A."/>
            <person name="Taylor D."/>
            <person name="Butler G."/>
            <person name="de Vries R.P."/>
            <person name="Allijn I.E."/>
            <person name="van den Brink J."/>
            <person name="Ushinsky S."/>
            <person name="Storms R."/>
            <person name="Powell A.J."/>
            <person name="Paulsen I.T."/>
            <person name="Elbourne L.D.H."/>
            <person name="Baker S.E."/>
            <person name="Magnuson J."/>
            <person name="LaBoissiere S."/>
            <person name="Clutterbuck A.J."/>
            <person name="Martinez D."/>
            <person name="Wogulis M."/>
            <person name="de Leon A.L."/>
            <person name="Rey M.W."/>
            <person name="Tsang A."/>
        </authorList>
    </citation>
    <scope>NUCLEOTIDE SEQUENCE [LARGE SCALE GENOMIC DNA]</scope>
    <source>
        <strain evidence="2">ATCC 42464 / BCRC 31852 / DSM 1799</strain>
    </source>
</reference>
<gene>
    <name evidence="1" type="ORF">MYCTH_2305804</name>
</gene>
<dbReference type="EMBL" id="CP003005">
    <property type="protein sequence ID" value="AEO58454.1"/>
    <property type="molecule type" value="Genomic_DNA"/>
</dbReference>
<dbReference type="HOGENOM" id="CLU_052224_0_0_1"/>
<evidence type="ECO:0000313" key="1">
    <source>
        <dbReference type="EMBL" id="AEO58454.1"/>
    </source>
</evidence>
<dbReference type="Proteomes" id="UP000007322">
    <property type="component" value="Chromosome 4"/>
</dbReference>
<dbReference type="InParanoid" id="G2QFT6"/>
<dbReference type="VEuPathDB" id="FungiDB:MYCTH_2305804"/>
<protein>
    <submittedName>
        <fullName evidence="1">Uncharacterized protein</fullName>
    </submittedName>
</protein>
<dbReference type="STRING" id="573729.G2QFT6"/>